<proteinExistence type="predicted"/>
<organism evidence="3 4">
    <name type="scientific">Colletotrichum abscissum</name>
    <dbReference type="NCBI Taxonomy" id="1671311"/>
    <lineage>
        <taxon>Eukaryota</taxon>
        <taxon>Fungi</taxon>
        <taxon>Dikarya</taxon>
        <taxon>Ascomycota</taxon>
        <taxon>Pezizomycotina</taxon>
        <taxon>Sordariomycetes</taxon>
        <taxon>Hypocreomycetidae</taxon>
        <taxon>Glomerellales</taxon>
        <taxon>Glomerellaceae</taxon>
        <taxon>Colletotrichum</taxon>
        <taxon>Colletotrichum acutatum species complex</taxon>
    </lineage>
</organism>
<dbReference type="PANTHER" id="PTHR37540">
    <property type="entry name" value="TRANSCRIPTION FACTOR (ACR-2), PUTATIVE-RELATED-RELATED"/>
    <property type="match status" value="1"/>
</dbReference>
<keyword evidence="1" id="KW-0539">Nucleus</keyword>
<dbReference type="EMBL" id="SDAQ01000046">
    <property type="protein sequence ID" value="KAI3549211.1"/>
    <property type="molecule type" value="Genomic_DNA"/>
</dbReference>
<evidence type="ECO:0000256" key="1">
    <source>
        <dbReference type="ARBA" id="ARBA00023242"/>
    </source>
</evidence>
<reference evidence="3" key="1">
    <citation type="submission" date="2019-01" db="EMBL/GenBank/DDBJ databases">
        <title>Colletotrichum abscissum LGMF1257.</title>
        <authorList>
            <person name="Baroncelli R."/>
        </authorList>
    </citation>
    <scope>NUCLEOTIDE SEQUENCE</scope>
    <source>
        <strain evidence="3">Ca142</strain>
    </source>
</reference>
<feature type="region of interest" description="Disordered" evidence="2">
    <location>
        <begin position="69"/>
        <end position="97"/>
    </location>
</feature>
<dbReference type="InterPro" id="IPR021858">
    <property type="entry name" value="Fun_TF"/>
</dbReference>
<accession>A0A9P9XDL6</accession>
<protein>
    <submittedName>
        <fullName evidence="3">Uncharacterized protein</fullName>
    </submittedName>
</protein>
<evidence type="ECO:0000313" key="4">
    <source>
        <dbReference type="Proteomes" id="UP001056436"/>
    </source>
</evidence>
<dbReference type="OrthoDB" id="4158087at2759"/>
<evidence type="ECO:0000313" key="3">
    <source>
        <dbReference type="EMBL" id="KAI3549211.1"/>
    </source>
</evidence>
<dbReference type="Pfam" id="PF11951">
    <property type="entry name" value="Fungal_trans_2"/>
    <property type="match status" value="2"/>
</dbReference>
<gene>
    <name evidence="3" type="ORF">CABS02_08039</name>
</gene>
<dbReference type="PANTHER" id="PTHR37540:SF5">
    <property type="entry name" value="TRANSCRIPTION FACTOR DOMAIN-CONTAINING PROTEIN"/>
    <property type="match status" value="1"/>
</dbReference>
<dbReference type="Proteomes" id="UP001056436">
    <property type="component" value="Unassembled WGS sequence"/>
</dbReference>
<keyword evidence="4" id="KW-1185">Reference proteome</keyword>
<sequence>MGPKSDFKFITVDATEGSFQTASKSTRSHAIRTAIQRGRSELGSSTASISQDTIRQKAQLKGRFRLAGTTLKSTKPKSPKHLQEQEKEQEDVQSTRCSHSLRGLSGEILFNLNSTTIDTQRPWFPYAMQSALIMRVTLALAAEFLTATMPLLDFKLQREGYQQKGEAMQMIRDRLASQESARSASNDLSVLAGVAMLGSVEAFQGHFSAANVHLTGLHAMIEARGGPETIKHDYILCRCINWIDIQVASGLGRVPKFPMFHTLAQVSLPPSVVNRARTPSLRHLEKLGGHNPDESDEPLRIFVALRQAILSQAGGAVSVAADDIRIVMNTADSTILHFLYVERRTATPVQKRFLVLVSAAHVFLYTVLREIPTTGHMVRVLVRRMRDALDDADSIALIWVSHDAALLWVLFVGIVGSGTTEDREWFSSRLNSLLERARGILPPERCRRENLQQLLSGFLWRDKHCLPVLDEVWATWERGQGGTSGSGGGGGGGVGLLLAGSPCVAGAFTARGMHGSGTPACDIVLFSEWSAAGMVRFAAISAVDAMAKREWHDSGLEECHLQELPDRFRTECDDNFEDDRHKNSARPLTNYKRKLAPSPQFYPGFNDTIGIANSFVQSMSLTLPCSCWPPPGNEERAKARRKPLPVAPSYEDLARQSCVARFSRHDGRVV</sequence>
<dbReference type="AlphaFoldDB" id="A0A9P9XDL6"/>
<comment type="caution">
    <text evidence="3">The sequence shown here is derived from an EMBL/GenBank/DDBJ whole genome shotgun (WGS) entry which is preliminary data.</text>
</comment>
<name>A0A9P9XDL6_9PEZI</name>
<evidence type="ECO:0000256" key="2">
    <source>
        <dbReference type="SAM" id="MobiDB-lite"/>
    </source>
</evidence>